<evidence type="ECO:0000256" key="1">
    <source>
        <dbReference type="ARBA" id="ARBA00022614"/>
    </source>
</evidence>
<dbReference type="PANTHER" id="PTHR48060">
    <property type="entry name" value="DNA DAMAGE-REPAIR/TOLERATION PROTEIN DRT100"/>
    <property type="match status" value="1"/>
</dbReference>
<dbReference type="AlphaFoldDB" id="A0A8N4IBM0"/>
<keyword evidence="3" id="KW-0677">Repeat</keyword>
<evidence type="ECO:0000259" key="5">
    <source>
        <dbReference type="Pfam" id="PF08263"/>
    </source>
</evidence>
<dbReference type="InterPro" id="IPR053211">
    <property type="entry name" value="DNA_repair-toleration"/>
</dbReference>
<organism evidence="6 7">
    <name type="scientific">Elaeis guineensis var. tenera</name>
    <name type="common">Oil palm</name>
    <dbReference type="NCBI Taxonomy" id="51953"/>
    <lineage>
        <taxon>Eukaryota</taxon>
        <taxon>Viridiplantae</taxon>
        <taxon>Streptophyta</taxon>
        <taxon>Embryophyta</taxon>
        <taxon>Tracheophyta</taxon>
        <taxon>Spermatophyta</taxon>
        <taxon>Magnoliopsida</taxon>
        <taxon>Liliopsida</taxon>
        <taxon>Arecaceae</taxon>
        <taxon>Arecoideae</taxon>
        <taxon>Cocoseae</taxon>
        <taxon>Elaeidinae</taxon>
        <taxon>Elaeis</taxon>
    </lineage>
</organism>
<dbReference type="RefSeq" id="XP_029118170.1">
    <property type="nucleotide sequence ID" value="XM_029262337.1"/>
</dbReference>
<keyword evidence="1" id="KW-0433">Leucine-rich repeat</keyword>
<dbReference type="PRINTS" id="PR00019">
    <property type="entry name" value="LEURICHRPT"/>
</dbReference>
<dbReference type="PANTHER" id="PTHR48060:SF17">
    <property type="entry name" value="LRR RECEPTOR-LIKE SERINE_THREONINE-PROTEIN KINASE IRK-RELATED"/>
    <property type="match status" value="1"/>
</dbReference>
<feature type="chain" id="PRO_5035448312" evidence="4">
    <location>
        <begin position="29"/>
        <end position="226"/>
    </location>
</feature>
<accession>A0A8N4IBM0</accession>
<evidence type="ECO:0000256" key="2">
    <source>
        <dbReference type="ARBA" id="ARBA00022729"/>
    </source>
</evidence>
<protein>
    <submittedName>
        <fullName evidence="7">MDIS1-interacting receptor like kinase 2-like</fullName>
    </submittedName>
</protein>
<proteinExistence type="predicted"/>
<evidence type="ECO:0000256" key="4">
    <source>
        <dbReference type="SAM" id="SignalP"/>
    </source>
</evidence>
<dbReference type="Gene3D" id="3.80.10.10">
    <property type="entry name" value="Ribonuclease Inhibitor"/>
    <property type="match status" value="2"/>
</dbReference>
<sequence length="226" mass="25610">MRNCYQFVSYSRLTNLLWTLLIVVLCNCSPKFGCPLEEYEALLKLKSSLLHYNNSSLSTWGRGRDCCLWERVSCNNSTQQVSKLMLSSLLEYDQLQDWRLNFSIFSSFHELQQLNLSYNQIAGSLSQIDMSELRKLEILDLGYNRLTGNIPLSFKNLSSLSVLHLEENLLNGTLNVEGLLGLHKLRLLNLGENHLIGGISIALGNLSSLNFLYLFQNNLTGSVPSQ</sequence>
<dbReference type="Pfam" id="PF00560">
    <property type="entry name" value="LRR_1"/>
    <property type="match status" value="1"/>
</dbReference>
<keyword evidence="2 4" id="KW-0732">Signal</keyword>
<dbReference type="Proteomes" id="UP000504607">
    <property type="component" value="Unplaced"/>
</dbReference>
<reference evidence="7" key="1">
    <citation type="submission" date="2025-08" db="UniProtKB">
        <authorList>
            <consortium name="RefSeq"/>
        </authorList>
    </citation>
    <scope>IDENTIFICATION</scope>
</reference>
<feature type="non-terminal residue" evidence="7">
    <location>
        <position position="226"/>
    </location>
</feature>
<dbReference type="SUPFAM" id="SSF52058">
    <property type="entry name" value="L domain-like"/>
    <property type="match status" value="1"/>
</dbReference>
<name>A0A8N4IBM0_ELAGV</name>
<gene>
    <name evidence="7" type="primary">LOC105037427</name>
</gene>
<dbReference type="InterPro" id="IPR032675">
    <property type="entry name" value="LRR_dom_sf"/>
</dbReference>
<feature type="signal peptide" evidence="4">
    <location>
        <begin position="1"/>
        <end position="28"/>
    </location>
</feature>
<dbReference type="Pfam" id="PF08263">
    <property type="entry name" value="LRRNT_2"/>
    <property type="match status" value="1"/>
</dbReference>
<dbReference type="InterPro" id="IPR013210">
    <property type="entry name" value="LRR_N_plant-typ"/>
</dbReference>
<dbReference type="Pfam" id="PF13855">
    <property type="entry name" value="LRR_8"/>
    <property type="match status" value="1"/>
</dbReference>
<feature type="domain" description="Leucine-rich repeat-containing N-terminal plant-type" evidence="5">
    <location>
        <begin position="37"/>
        <end position="75"/>
    </location>
</feature>
<evidence type="ECO:0000313" key="6">
    <source>
        <dbReference type="Proteomes" id="UP000504607"/>
    </source>
</evidence>
<evidence type="ECO:0000256" key="3">
    <source>
        <dbReference type="ARBA" id="ARBA00022737"/>
    </source>
</evidence>
<evidence type="ECO:0000313" key="7">
    <source>
        <dbReference type="RefSeq" id="XP_029118170.1"/>
    </source>
</evidence>
<dbReference type="OrthoDB" id="4691307at2759"/>
<dbReference type="InterPro" id="IPR001611">
    <property type="entry name" value="Leu-rich_rpt"/>
</dbReference>
<keyword evidence="6" id="KW-1185">Reference proteome</keyword>